<keyword evidence="2" id="KW-1185">Reference proteome</keyword>
<protein>
    <submittedName>
        <fullName evidence="1">Uncharacterized protein</fullName>
    </submittedName>
</protein>
<feature type="non-terminal residue" evidence="1">
    <location>
        <position position="88"/>
    </location>
</feature>
<dbReference type="AlphaFoldDB" id="A0A8J9UX99"/>
<accession>A0A8J9UX99</accession>
<name>A0A8J9UX99_9NEOP</name>
<organism evidence="1 2">
    <name type="scientific">Brenthis ino</name>
    <name type="common">lesser marbled fritillary</name>
    <dbReference type="NCBI Taxonomy" id="405034"/>
    <lineage>
        <taxon>Eukaryota</taxon>
        <taxon>Metazoa</taxon>
        <taxon>Ecdysozoa</taxon>
        <taxon>Arthropoda</taxon>
        <taxon>Hexapoda</taxon>
        <taxon>Insecta</taxon>
        <taxon>Pterygota</taxon>
        <taxon>Neoptera</taxon>
        <taxon>Endopterygota</taxon>
        <taxon>Lepidoptera</taxon>
        <taxon>Glossata</taxon>
        <taxon>Ditrysia</taxon>
        <taxon>Papilionoidea</taxon>
        <taxon>Nymphalidae</taxon>
        <taxon>Heliconiinae</taxon>
        <taxon>Argynnini</taxon>
        <taxon>Brenthis</taxon>
    </lineage>
</organism>
<gene>
    <name evidence="1" type="ORF">BINO364_LOCUS11964</name>
</gene>
<reference evidence="1" key="1">
    <citation type="submission" date="2021-12" db="EMBL/GenBank/DDBJ databases">
        <authorList>
            <person name="Martin H S."/>
        </authorList>
    </citation>
    <scope>NUCLEOTIDE SEQUENCE</scope>
</reference>
<evidence type="ECO:0000313" key="1">
    <source>
        <dbReference type="EMBL" id="CAH0726514.1"/>
    </source>
</evidence>
<evidence type="ECO:0000313" key="2">
    <source>
        <dbReference type="Proteomes" id="UP000838878"/>
    </source>
</evidence>
<proteinExistence type="predicted"/>
<sequence>MEETGRRRGEVRAAGQATAFHMGCRTIRNVSVTPSSPPLLYRLLHICNIVLSVHFIFTEQRLSHSSLWALIDMTAQVSCLLPPTLQYI</sequence>
<dbReference type="Proteomes" id="UP000838878">
    <property type="component" value="Chromosome 6"/>
</dbReference>
<dbReference type="EMBL" id="OV170226">
    <property type="protein sequence ID" value="CAH0726514.1"/>
    <property type="molecule type" value="Genomic_DNA"/>
</dbReference>